<feature type="domain" description="DUF6879" evidence="2">
    <location>
        <begin position="29"/>
        <end position="152"/>
    </location>
</feature>
<name>A0A7X6M8L6_9ACTN</name>
<feature type="region of interest" description="Disordered" evidence="1">
    <location>
        <begin position="163"/>
        <end position="198"/>
    </location>
</feature>
<evidence type="ECO:0000259" key="2">
    <source>
        <dbReference type="Pfam" id="PF21806"/>
    </source>
</evidence>
<protein>
    <recommendedName>
        <fullName evidence="2">DUF6879 domain-containing protein</fullName>
    </recommendedName>
</protein>
<keyword evidence="4" id="KW-1185">Reference proteome</keyword>
<dbReference type="InterPro" id="IPR049244">
    <property type="entry name" value="DUF6879"/>
</dbReference>
<feature type="compositionally biased region" description="Low complexity" evidence="1">
    <location>
        <begin position="165"/>
        <end position="198"/>
    </location>
</feature>
<dbReference type="EMBL" id="JAAXPG010000002">
    <property type="protein sequence ID" value="NKY96708.1"/>
    <property type="molecule type" value="Genomic_DNA"/>
</dbReference>
<organism evidence="3 4">
    <name type="scientific">Nocardiopsis alborubida</name>
    <dbReference type="NCBI Taxonomy" id="146802"/>
    <lineage>
        <taxon>Bacteria</taxon>
        <taxon>Bacillati</taxon>
        <taxon>Actinomycetota</taxon>
        <taxon>Actinomycetes</taxon>
        <taxon>Streptosporangiales</taxon>
        <taxon>Nocardiopsidaceae</taxon>
        <taxon>Nocardiopsis</taxon>
    </lineage>
</organism>
<sequence length="198" mass="21985">MAALQQTHRLWCVETITPQTCAEEQDRTGRPRPGAHTQQVWDEVVGLRTRGGLLTQRVVILPASVTEQQRRHLLDVELEAAHTSGEQVRVMDAAPFWGPARLPTLWVLDQTRIVIHPGGRGVRLITHPLEVQAARAVRDRLMQLSLPLARYRNLDAVLWPRLPQPEETSSPLPPTSAAQATAPAPRTPAPTASRVDSR</sequence>
<dbReference type="Proteomes" id="UP000553209">
    <property type="component" value="Unassembled WGS sequence"/>
</dbReference>
<evidence type="ECO:0000256" key="1">
    <source>
        <dbReference type="SAM" id="MobiDB-lite"/>
    </source>
</evidence>
<dbReference type="Pfam" id="PF21806">
    <property type="entry name" value="DUF6879"/>
    <property type="match status" value="1"/>
</dbReference>
<dbReference type="AlphaFoldDB" id="A0A7X6M8L6"/>
<gene>
    <name evidence="3" type="ORF">HGB44_03325</name>
</gene>
<reference evidence="3 4" key="1">
    <citation type="submission" date="2020-04" db="EMBL/GenBank/DDBJ databases">
        <title>MicrobeNet Type strains.</title>
        <authorList>
            <person name="Nicholson A.C."/>
        </authorList>
    </citation>
    <scope>NUCLEOTIDE SEQUENCE [LARGE SCALE GENOMIC DNA]</scope>
    <source>
        <strain evidence="3 4">ATCC 23612</strain>
    </source>
</reference>
<dbReference type="RefSeq" id="WP_168443928.1">
    <property type="nucleotide sequence ID" value="NZ_JAAXPG010000002.1"/>
</dbReference>
<evidence type="ECO:0000313" key="3">
    <source>
        <dbReference type="EMBL" id="NKY96708.1"/>
    </source>
</evidence>
<accession>A0A7X6M8L6</accession>
<proteinExistence type="predicted"/>
<evidence type="ECO:0000313" key="4">
    <source>
        <dbReference type="Proteomes" id="UP000553209"/>
    </source>
</evidence>
<comment type="caution">
    <text evidence="3">The sequence shown here is derived from an EMBL/GenBank/DDBJ whole genome shotgun (WGS) entry which is preliminary data.</text>
</comment>